<evidence type="ECO:0000313" key="1">
    <source>
        <dbReference type="EMBL" id="ELR69290.1"/>
    </source>
</evidence>
<dbReference type="EMBL" id="AMZN01000078">
    <property type="protein sequence ID" value="ELR69290.1"/>
    <property type="molecule type" value="Genomic_DNA"/>
</dbReference>
<accession>L8JKI4</accession>
<comment type="caution">
    <text evidence="1">The sequence shown here is derived from an EMBL/GenBank/DDBJ whole genome shotgun (WGS) entry which is preliminary data.</text>
</comment>
<reference evidence="1 2" key="1">
    <citation type="submission" date="2012-12" db="EMBL/GenBank/DDBJ databases">
        <title>Genome assembly of Fulvivirga imtechensis AK7.</title>
        <authorList>
            <person name="Nupur N."/>
            <person name="Khatri I."/>
            <person name="Kumar R."/>
            <person name="Subramanian S."/>
            <person name="Pinnaka A."/>
        </authorList>
    </citation>
    <scope>NUCLEOTIDE SEQUENCE [LARGE SCALE GENOMIC DNA]</scope>
    <source>
        <strain evidence="1 2">AK7</strain>
    </source>
</reference>
<proteinExistence type="predicted"/>
<gene>
    <name evidence="1" type="ORF">C900_05174</name>
</gene>
<name>L8JKI4_9BACT</name>
<evidence type="ECO:0000313" key="2">
    <source>
        <dbReference type="Proteomes" id="UP000011135"/>
    </source>
</evidence>
<protein>
    <submittedName>
        <fullName evidence="1">Uncharacterized protein</fullName>
    </submittedName>
</protein>
<keyword evidence="2" id="KW-1185">Reference proteome</keyword>
<organism evidence="1 2">
    <name type="scientific">Fulvivirga imtechensis AK7</name>
    <dbReference type="NCBI Taxonomy" id="1237149"/>
    <lineage>
        <taxon>Bacteria</taxon>
        <taxon>Pseudomonadati</taxon>
        <taxon>Bacteroidota</taxon>
        <taxon>Cytophagia</taxon>
        <taxon>Cytophagales</taxon>
        <taxon>Fulvivirgaceae</taxon>
        <taxon>Fulvivirga</taxon>
    </lineage>
</organism>
<dbReference type="Proteomes" id="UP000011135">
    <property type="component" value="Unassembled WGS sequence"/>
</dbReference>
<dbReference type="AlphaFoldDB" id="L8JKI4"/>
<sequence>MIANDLPDQYIILAATMLVWAADESNDFFFARQAGRENL</sequence>